<dbReference type="InterPro" id="IPR035356">
    <property type="entry name" value="LBP_C"/>
</dbReference>
<feature type="non-terminal residue" evidence="3">
    <location>
        <position position="1"/>
    </location>
</feature>
<dbReference type="InterPro" id="IPR013780">
    <property type="entry name" value="Glyco_hydro_b"/>
</dbReference>
<dbReference type="InterPro" id="IPR029062">
    <property type="entry name" value="Class_I_gatase-like"/>
</dbReference>
<sequence>RDEQGLVPEGASITPKNNIYLTDGSAAVLCEKSGMITLSAHAFGKGKGIYLPSFTLSFENTRLLLNVIRYAGNELKDTKYITDNLYTECAYYPESKILVVINNSDQLQKTTIDTEYGQQTLELDPFDTIIRTIGD</sequence>
<evidence type="ECO:0000313" key="3">
    <source>
        <dbReference type="EMBL" id="OMD01140.1"/>
    </source>
</evidence>
<evidence type="ECO:0000313" key="4">
    <source>
        <dbReference type="Proteomes" id="UP000187158"/>
    </source>
</evidence>
<name>A0ABX3GDE3_9BACL</name>
<gene>
    <name evidence="3" type="ORF">BSO21_32535</name>
</gene>
<protein>
    <submittedName>
        <fullName evidence="3">D-galactosyl-beta-1-4-L-rhamnose phosphorylase</fullName>
    </submittedName>
</protein>
<feature type="domain" description="Lacto-N-biose phosphorylase central" evidence="1">
    <location>
        <begin position="15"/>
        <end position="73"/>
    </location>
</feature>
<dbReference type="EMBL" id="MPVP01000539">
    <property type="protein sequence ID" value="OMD01140.1"/>
    <property type="molecule type" value="Genomic_DNA"/>
</dbReference>
<proteinExistence type="predicted"/>
<dbReference type="Gene3D" id="3.40.50.880">
    <property type="match status" value="1"/>
</dbReference>
<dbReference type="InterPro" id="IPR035363">
    <property type="entry name" value="LBP_M"/>
</dbReference>
<dbReference type="Gene3D" id="2.60.40.1180">
    <property type="entry name" value="Golgi alpha-mannosidase II"/>
    <property type="match status" value="1"/>
</dbReference>
<reference evidence="3 4" key="1">
    <citation type="submission" date="2016-11" db="EMBL/GenBank/DDBJ databases">
        <title>Paenibacillus species isolates.</title>
        <authorList>
            <person name="Beno S.M."/>
        </authorList>
    </citation>
    <scope>NUCLEOTIDE SEQUENCE [LARGE SCALE GENOMIC DNA]</scope>
    <source>
        <strain evidence="3 4">FSL H7-0433</strain>
    </source>
</reference>
<dbReference type="Proteomes" id="UP000187158">
    <property type="component" value="Unassembled WGS sequence"/>
</dbReference>
<feature type="domain" description="Lacto-N-biose phosphorylase C-terminal" evidence="2">
    <location>
        <begin position="80"/>
        <end position="130"/>
    </location>
</feature>
<dbReference type="Pfam" id="PF17385">
    <property type="entry name" value="LBP_M"/>
    <property type="match status" value="1"/>
</dbReference>
<organism evidence="3 4">
    <name type="scientific">Paenibacillus odorifer</name>
    <dbReference type="NCBI Taxonomy" id="189426"/>
    <lineage>
        <taxon>Bacteria</taxon>
        <taxon>Bacillati</taxon>
        <taxon>Bacillota</taxon>
        <taxon>Bacilli</taxon>
        <taxon>Bacillales</taxon>
        <taxon>Paenibacillaceae</taxon>
        <taxon>Paenibacillus</taxon>
    </lineage>
</organism>
<comment type="caution">
    <text evidence="3">The sequence shown here is derived from an EMBL/GenBank/DDBJ whole genome shotgun (WGS) entry which is preliminary data.</text>
</comment>
<dbReference type="RefSeq" id="WP_306067102.1">
    <property type="nucleotide sequence ID" value="NZ_MPVP01000539.1"/>
</dbReference>
<keyword evidence="4" id="KW-1185">Reference proteome</keyword>
<dbReference type="Pfam" id="PF17386">
    <property type="entry name" value="LBP_C"/>
    <property type="match status" value="1"/>
</dbReference>
<evidence type="ECO:0000259" key="1">
    <source>
        <dbReference type="Pfam" id="PF17385"/>
    </source>
</evidence>
<evidence type="ECO:0000259" key="2">
    <source>
        <dbReference type="Pfam" id="PF17386"/>
    </source>
</evidence>
<accession>A0ABX3GDE3</accession>